<accession>A0A0P0FDJ0</accession>
<evidence type="ECO:0000313" key="5">
    <source>
        <dbReference type="EMBL" id="RHL62448.1"/>
    </source>
</evidence>
<keyword evidence="1" id="KW-0812">Transmembrane</keyword>
<dbReference type="Pfam" id="PF14293">
    <property type="entry name" value="YWFCY"/>
    <property type="match status" value="1"/>
</dbReference>
<feature type="transmembrane region" description="Helical" evidence="1">
    <location>
        <begin position="59"/>
        <end position="81"/>
    </location>
</feature>
<keyword evidence="1" id="KW-1133">Transmembrane helix</keyword>
<reference evidence="7 8" key="2">
    <citation type="journal article" date="2019" name="Nat. Med.">
        <title>A library of human gut bacterial isolates paired with longitudinal multiomics data enables mechanistic microbiome research.</title>
        <authorList>
            <person name="Poyet M."/>
            <person name="Groussin M."/>
            <person name="Gibbons S.M."/>
            <person name="Avila-Pacheco J."/>
            <person name="Jiang X."/>
            <person name="Kearney S.M."/>
            <person name="Perrotta A.R."/>
            <person name="Berdy B."/>
            <person name="Zhao S."/>
            <person name="Lieberman T.D."/>
            <person name="Swanson P.K."/>
            <person name="Smith M."/>
            <person name="Roesemann S."/>
            <person name="Alexander J.E."/>
            <person name="Rich S.A."/>
            <person name="Livny J."/>
            <person name="Vlamakis H."/>
            <person name="Clish C."/>
            <person name="Bullock K."/>
            <person name="Deik A."/>
            <person name="Scott J."/>
            <person name="Pierce K.A."/>
            <person name="Xavier R.J."/>
            <person name="Alm E.J."/>
        </authorList>
    </citation>
    <scope>NUCLEOTIDE SEQUENCE [LARGE SCALE GENOMIC DNA]</scope>
    <source>
        <strain evidence="3 7">BIOML-A160</strain>
        <strain evidence="4 8">BIOML-A162</strain>
    </source>
</reference>
<dbReference type="EMBL" id="WCRW01000022">
    <property type="protein sequence ID" value="KAB4451349.1"/>
    <property type="molecule type" value="Genomic_DNA"/>
</dbReference>
<evidence type="ECO:0000313" key="3">
    <source>
        <dbReference type="EMBL" id="KAB4451349.1"/>
    </source>
</evidence>
<evidence type="ECO:0000313" key="8">
    <source>
        <dbReference type="Proteomes" id="UP000436858"/>
    </source>
</evidence>
<dbReference type="Proteomes" id="UP000436825">
    <property type="component" value="Unassembled WGS sequence"/>
</dbReference>
<dbReference type="Proteomes" id="UP000436858">
    <property type="component" value="Unassembled WGS sequence"/>
</dbReference>
<sequence length="90" mass="10429">MSQDETRGLNKNLDFMRAISILFLVMNVYYFCYPYFLSMNLNIGVVDKILLNFQRDTGLFSHSLVSKSFSLLFLFFSCMGAKGRKDVEMS</sequence>
<dbReference type="EMBL" id="WCRY01000014">
    <property type="protein sequence ID" value="KAB4480419.1"/>
    <property type="molecule type" value="Genomic_DNA"/>
</dbReference>
<evidence type="ECO:0000313" key="6">
    <source>
        <dbReference type="Proteomes" id="UP000283616"/>
    </source>
</evidence>
<dbReference type="InterPro" id="IPR025988">
    <property type="entry name" value="YWFCY_dom"/>
</dbReference>
<organism evidence="3 7">
    <name type="scientific">Bacteroides thetaiotaomicron</name>
    <dbReference type="NCBI Taxonomy" id="818"/>
    <lineage>
        <taxon>Bacteria</taxon>
        <taxon>Pseudomonadati</taxon>
        <taxon>Bacteroidota</taxon>
        <taxon>Bacteroidia</taxon>
        <taxon>Bacteroidales</taxon>
        <taxon>Bacteroidaceae</taxon>
        <taxon>Bacteroides</taxon>
    </lineage>
</organism>
<name>A0A0P0FDJ0_BACT4</name>
<keyword evidence="1" id="KW-0472">Membrane</keyword>
<feature type="transmembrane region" description="Helical" evidence="1">
    <location>
        <begin position="21"/>
        <end position="39"/>
    </location>
</feature>
<comment type="caution">
    <text evidence="3">The sequence shown here is derived from an EMBL/GenBank/DDBJ whole genome shotgun (WGS) entry which is preliminary data.</text>
</comment>
<dbReference type="Proteomes" id="UP000283616">
    <property type="component" value="Unassembled WGS sequence"/>
</dbReference>
<gene>
    <name evidence="5" type="ORF">DW011_06260</name>
    <name evidence="3" type="ORF">GAN75_23290</name>
    <name evidence="4" type="ORF">GAN91_15315</name>
</gene>
<evidence type="ECO:0000256" key="1">
    <source>
        <dbReference type="SAM" id="Phobius"/>
    </source>
</evidence>
<feature type="domain" description="YWFCY" evidence="2">
    <location>
        <begin position="5"/>
        <end position="89"/>
    </location>
</feature>
<dbReference type="AlphaFoldDB" id="A0A0P0FDJ0"/>
<evidence type="ECO:0000259" key="2">
    <source>
        <dbReference type="Pfam" id="PF14293"/>
    </source>
</evidence>
<protein>
    <submittedName>
        <fullName evidence="3">Conjugal transfer protein TraG</fullName>
    </submittedName>
</protein>
<dbReference type="EMBL" id="QROV01000005">
    <property type="protein sequence ID" value="RHL62448.1"/>
    <property type="molecule type" value="Genomic_DNA"/>
</dbReference>
<evidence type="ECO:0000313" key="4">
    <source>
        <dbReference type="EMBL" id="KAB4480419.1"/>
    </source>
</evidence>
<reference evidence="5 6" key="1">
    <citation type="submission" date="2018-08" db="EMBL/GenBank/DDBJ databases">
        <title>A genome reference for cultivated species of the human gut microbiota.</title>
        <authorList>
            <person name="Zou Y."/>
            <person name="Xue W."/>
            <person name="Luo G."/>
        </authorList>
    </citation>
    <scope>NUCLEOTIDE SEQUENCE [LARGE SCALE GENOMIC DNA]</scope>
    <source>
        <strain evidence="5 6">AF37-12</strain>
    </source>
</reference>
<dbReference type="KEGG" id="btho:Btheta7330_01648"/>
<evidence type="ECO:0000313" key="7">
    <source>
        <dbReference type="Proteomes" id="UP000436825"/>
    </source>
</evidence>
<proteinExistence type="predicted"/>